<feature type="region of interest" description="Disordered" evidence="2">
    <location>
        <begin position="71"/>
        <end position="102"/>
    </location>
</feature>
<organism evidence="3 4">
    <name type="scientific">Streptomyces achromogenes</name>
    <dbReference type="NCBI Taxonomy" id="67255"/>
    <lineage>
        <taxon>Bacteria</taxon>
        <taxon>Bacillati</taxon>
        <taxon>Actinomycetota</taxon>
        <taxon>Actinomycetes</taxon>
        <taxon>Kitasatosporales</taxon>
        <taxon>Streptomycetaceae</taxon>
        <taxon>Streptomyces</taxon>
    </lineage>
</organism>
<dbReference type="Proteomes" id="UP001622557">
    <property type="component" value="Chromosome"/>
</dbReference>
<reference evidence="3 4" key="1">
    <citation type="submission" date="2022-10" db="EMBL/GenBank/DDBJ databases">
        <title>The complete genomes of actinobacterial strains from the NBC collection.</title>
        <authorList>
            <person name="Joergensen T.S."/>
            <person name="Alvarez Arevalo M."/>
            <person name="Sterndorff E.B."/>
            <person name="Faurdal D."/>
            <person name="Vuksanovic O."/>
            <person name="Mourched A.-S."/>
            <person name="Charusanti P."/>
            <person name="Shaw S."/>
            <person name="Blin K."/>
            <person name="Weber T."/>
        </authorList>
    </citation>
    <scope>NUCLEOTIDE SEQUENCE [LARGE SCALE GENOMIC DNA]</scope>
    <source>
        <strain evidence="3 4">NBC_00156</strain>
    </source>
</reference>
<dbReference type="PANTHER" id="PTHR43491:SF2">
    <property type="entry name" value="UDP-N-ACETYL-D-MANNOSAMINE DEHYDROGENASE"/>
    <property type="match status" value="1"/>
</dbReference>
<keyword evidence="4" id="KW-1185">Reference proteome</keyword>
<evidence type="ECO:0000256" key="1">
    <source>
        <dbReference type="ARBA" id="ARBA00006601"/>
    </source>
</evidence>
<gene>
    <name evidence="3" type="ORF">OG350_36935</name>
</gene>
<comment type="similarity">
    <text evidence="1">Belongs to the UDP-glucose/GDP-mannose dehydrogenase family.</text>
</comment>
<dbReference type="GeneID" id="97286151"/>
<accession>A0ABZ1KZU0</accession>
<proteinExistence type="inferred from homology"/>
<evidence type="ECO:0000313" key="3">
    <source>
        <dbReference type="EMBL" id="WTQ85538.1"/>
    </source>
</evidence>
<sequence>MSGIDAASLEVIKGFYDGIFKTTVPVSGPKVAEPAKLIESTFRLVNISMISELATQRRQLALLQMRRIPDHSAGFPHRQHHVPGATASPAMPSRPQGKSTNG</sequence>
<name>A0ABZ1KZU0_STRAH</name>
<evidence type="ECO:0000313" key="4">
    <source>
        <dbReference type="Proteomes" id="UP001622557"/>
    </source>
</evidence>
<dbReference type="InterPro" id="IPR028359">
    <property type="entry name" value="UDP_ManNAc/GlcNAc_DH"/>
</dbReference>
<dbReference type="RefSeq" id="WP_405454240.1">
    <property type="nucleotide sequence ID" value="NZ_CP108164.1"/>
</dbReference>
<evidence type="ECO:0000256" key="2">
    <source>
        <dbReference type="SAM" id="MobiDB-lite"/>
    </source>
</evidence>
<protein>
    <submittedName>
        <fullName evidence="3">Uncharacterized protein</fullName>
    </submittedName>
</protein>
<dbReference type="PANTHER" id="PTHR43491">
    <property type="entry name" value="UDP-N-ACETYL-D-MANNOSAMINE DEHYDROGENASE"/>
    <property type="match status" value="1"/>
</dbReference>
<dbReference type="EMBL" id="CP108164">
    <property type="protein sequence ID" value="WTQ85538.1"/>
    <property type="molecule type" value="Genomic_DNA"/>
</dbReference>